<sequence length="155" mass="17565">MPTGSVLAPKFSSQFPTFNSSSYVSIFNTEKQQILNGNFRQFDYGGSNGNPNLNTDLRQGDEGSLSVSAGETLHNLRENTKEMQRLGVIFPGGLSAVCFADKIHFFFYMGFPLWLSFSMGIELQPDNELSTVFVPYHWKMPLSTHFYFLYADFEN</sequence>
<dbReference type="AlphaFoldDB" id="A0AAD4SAZ8"/>
<evidence type="ECO:0000313" key="2">
    <source>
        <dbReference type="Proteomes" id="UP001202328"/>
    </source>
</evidence>
<comment type="caution">
    <text evidence="1">The sequence shown here is derived from an EMBL/GenBank/DDBJ whole genome shotgun (WGS) entry which is preliminary data.</text>
</comment>
<accession>A0AAD4SAZ8</accession>
<evidence type="ECO:0000313" key="1">
    <source>
        <dbReference type="EMBL" id="KAI3891007.1"/>
    </source>
</evidence>
<keyword evidence="2" id="KW-1185">Reference proteome</keyword>
<name>A0AAD4SAZ8_9MAGN</name>
<reference evidence="1" key="1">
    <citation type="submission" date="2022-04" db="EMBL/GenBank/DDBJ databases">
        <title>A functionally conserved STORR gene fusion in Papaver species that diverged 16.8 million years ago.</title>
        <authorList>
            <person name="Catania T."/>
        </authorList>
    </citation>
    <scope>NUCLEOTIDE SEQUENCE</scope>
    <source>
        <strain evidence="1">S-188037</strain>
    </source>
</reference>
<dbReference type="Proteomes" id="UP001202328">
    <property type="component" value="Unassembled WGS sequence"/>
</dbReference>
<gene>
    <name evidence="1" type="ORF">MKW98_007312</name>
</gene>
<proteinExistence type="predicted"/>
<organism evidence="1 2">
    <name type="scientific">Papaver atlanticum</name>
    <dbReference type="NCBI Taxonomy" id="357466"/>
    <lineage>
        <taxon>Eukaryota</taxon>
        <taxon>Viridiplantae</taxon>
        <taxon>Streptophyta</taxon>
        <taxon>Embryophyta</taxon>
        <taxon>Tracheophyta</taxon>
        <taxon>Spermatophyta</taxon>
        <taxon>Magnoliopsida</taxon>
        <taxon>Ranunculales</taxon>
        <taxon>Papaveraceae</taxon>
        <taxon>Papaveroideae</taxon>
        <taxon>Papaver</taxon>
    </lineage>
</organism>
<protein>
    <submittedName>
        <fullName evidence="1">Uncharacterized protein</fullName>
    </submittedName>
</protein>
<dbReference type="EMBL" id="JAJJMB010012081">
    <property type="protein sequence ID" value="KAI3891007.1"/>
    <property type="molecule type" value="Genomic_DNA"/>
</dbReference>